<reference evidence="2" key="1">
    <citation type="journal article" date="2015" name="Nature">
        <title>Complex archaea that bridge the gap between prokaryotes and eukaryotes.</title>
        <authorList>
            <person name="Spang A."/>
            <person name="Saw J.H."/>
            <person name="Jorgensen S.L."/>
            <person name="Zaremba-Niedzwiedzka K."/>
            <person name="Martijn J."/>
            <person name="Lind A.E."/>
            <person name="van Eijk R."/>
            <person name="Schleper C."/>
            <person name="Guy L."/>
            <person name="Ettema T.J."/>
        </authorList>
    </citation>
    <scope>NUCLEOTIDE SEQUENCE</scope>
</reference>
<keyword evidence="1" id="KW-0472">Membrane</keyword>
<dbReference type="AlphaFoldDB" id="A0A0F9DRS1"/>
<evidence type="ECO:0008006" key="3">
    <source>
        <dbReference type="Google" id="ProtNLM"/>
    </source>
</evidence>
<organism evidence="2">
    <name type="scientific">marine sediment metagenome</name>
    <dbReference type="NCBI Taxonomy" id="412755"/>
    <lineage>
        <taxon>unclassified sequences</taxon>
        <taxon>metagenomes</taxon>
        <taxon>ecological metagenomes</taxon>
    </lineage>
</organism>
<protein>
    <recommendedName>
        <fullName evidence="3">2TM domain-containing protein</fullName>
    </recommendedName>
</protein>
<gene>
    <name evidence="2" type="ORF">LCGC14_2164240</name>
</gene>
<evidence type="ECO:0000313" key="2">
    <source>
        <dbReference type="EMBL" id="KKL64508.1"/>
    </source>
</evidence>
<sequence length="71" mass="8443">MTETEEQLERKATIATRFWMVGGVLVCVVAYLTDVNWWIVAPLFLLWWASVVPLMHYFPDDLMRTRQRHGF</sequence>
<feature type="transmembrane region" description="Helical" evidence="1">
    <location>
        <begin position="38"/>
        <end position="58"/>
    </location>
</feature>
<evidence type="ECO:0000256" key="1">
    <source>
        <dbReference type="SAM" id="Phobius"/>
    </source>
</evidence>
<feature type="transmembrane region" description="Helical" evidence="1">
    <location>
        <begin position="12"/>
        <end position="32"/>
    </location>
</feature>
<keyword evidence="1" id="KW-1133">Transmembrane helix</keyword>
<dbReference type="EMBL" id="LAZR01027819">
    <property type="protein sequence ID" value="KKL64508.1"/>
    <property type="molecule type" value="Genomic_DNA"/>
</dbReference>
<proteinExistence type="predicted"/>
<accession>A0A0F9DRS1</accession>
<comment type="caution">
    <text evidence="2">The sequence shown here is derived from an EMBL/GenBank/DDBJ whole genome shotgun (WGS) entry which is preliminary data.</text>
</comment>
<keyword evidence="1" id="KW-0812">Transmembrane</keyword>
<name>A0A0F9DRS1_9ZZZZ</name>